<dbReference type="GO" id="GO:0008616">
    <property type="term" value="P:tRNA queuosine(34) biosynthetic process"/>
    <property type="evidence" value="ECO:0007669"/>
    <property type="project" value="TreeGrafter"/>
</dbReference>
<keyword evidence="1" id="KW-0819">tRNA processing</keyword>
<evidence type="ECO:0000313" key="3">
    <source>
        <dbReference type="EMBL" id="MPN11018.1"/>
    </source>
</evidence>
<dbReference type="InterPro" id="IPR002616">
    <property type="entry name" value="tRNA_ribo_trans-like"/>
</dbReference>
<dbReference type="AlphaFoldDB" id="A0A645F9G8"/>
<organism evidence="3">
    <name type="scientific">bioreactor metagenome</name>
    <dbReference type="NCBI Taxonomy" id="1076179"/>
    <lineage>
        <taxon>unclassified sequences</taxon>
        <taxon>metagenomes</taxon>
        <taxon>ecological metagenomes</taxon>
    </lineage>
</organism>
<dbReference type="Gene3D" id="3.20.20.105">
    <property type="entry name" value="Queuine tRNA-ribosyltransferase-like"/>
    <property type="match status" value="1"/>
</dbReference>
<evidence type="ECO:0000259" key="2">
    <source>
        <dbReference type="Pfam" id="PF01702"/>
    </source>
</evidence>
<dbReference type="InterPro" id="IPR036511">
    <property type="entry name" value="TGT-like_sf"/>
</dbReference>
<dbReference type="NCBIfam" id="TIGR00449">
    <property type="entry name" value="tgt_general"/>
    <property type="match status" value="1"/>
</dbReference>
<name>A0A645F9G8_9ZZZZ</name>
<dbReference type="GO" id="GO:0016757">
    <property type="term" value="F:glycosyltransferase activity"/>
    <property type="evidence" value="ECO:0007669"/>
    <property type="project" value="UniProtKB-KW"/>
</dbReference>
<dbReference type="GO" id="GO:0005829">
    <property type="term" value="C:cytosol"/>
    <property type="evidence" value="ECO:0007669"/>
    <property type="project" value="TreeGrafter"/>
</dbReference>
<evidence type="ECO:0000256" key="1">
    <source>
        <dbReference type="ARBA" id="ARBA00022694"/>
    </source>
</evidence>
<accession>A0A645F9G8</accession>
<keyword evidence="3" id="KW-0808">Transferase</keyword>
<dbReference type="EMBL" id="VSSQ01057211">
    <property type="protein sequence ID" value="MPN11018.1"/>
    <property type="molecule type" value="Genomic_DNA"/>
</dbReference>
<dbReference type="Pfam" id="PF01702">
    <property type="entry name" value="TGT"/>
    <property type="match status" value="1"/>
</dbReference>
<comment type="caution">
    <text evidence="3">The sequence shown here is derived from an EMBL/GenBank/DDBJ whole genome shotgun (WGS) entry which is preliminary data.</text>
</comment>
<dbReference type="InterPro" id="IPR050076">
    <property type="entry name" value="ArchSynthase1/Queuine_TRR"/>
</dbReference>
<dbReference type="EC" id="2.4.2.29" evidence="3"/>
<dbReference type="PANTHER" id="PTHR46499">
    <property type="entry name" value="QUEUINE TRNA-RIBOSYLTRANSFERASE"/>
    <property type="match status" value="1"/>
</dbReference>
<proteinExistence type="predicted"/>
<sequence length="151" mass="17307">MLDAMQPYYEESKPRYLMGVGTPDCLIEGVARGIDMFDCVLATRIARNGTLLTRSGRMVIKNKKYEDDFGPIDPECDCFACTHHSRAYIRHLFKAGEITGPRLASIHNLRYLVKLMQEVRDAILSDSLPEYREAFYRQFDMATAFNRGEAQ</sequence>
<feature type="domain" description="tRNA-guanine(15) transglycosylase-like" evidence="2">
    <location>
        <begin position="1"/>
        <end position="139"/>
    </location>
</feature>
<reference evidence="3" key="1">
    <citation type="submission" date="2019-08" db="EMBL/GenBank/DDBJ databases">
        <authorList>
            <person name="Kucharzyk K."/>
            <person name="Murdoch R.W."/>
            <person name="Higgins S."/>
            <person name="Loffler F."/>
        </authorList>
    </citation>
    <scope>NUCLEOTIDE SEQUENCE</scope>
</reference>
<dbReference type="SUPFAM" id="SSF51713">
    <property type="entry name" value="tRNA-guanine transglycosylase"/>
    <property type="match status" value="1"/>
</dbReference>
<protein>
    <submittedName>
        <fullName evidence="3">Queuine tRNA-ribosyltransferase</fullName>
        <ecNumber evidence="3">2.4.2.29</ecNumber>
    </submittedName>
</protein>
<dbReference type="PANTHER" id="PTHR46499:SF1">
    <property type="entry name" value="QUEUINE TRNA-RIBOSYLTRANSFERASE"/>
    <property type="match status" value="1"/>
</dbReference>
<gene>
    <name evidence="3" type="primary">tgt_44</name>
    <name evidence="3" type="ORF">SDC9_158316</name>
</gene>
<keyword evidence="3" id="KW-0328">Glycosyltransferase</keyword>